<evidence type="ECO:0008006" key="5">
    <source>
        <dbReference type="Google" id="ProtNLM"/>
    </source>
</evidence>
<keyword evidence="2" id="KW-0472">Membrane</keyword>
<dbReference type="InterPro" id="IPR020904">
    <property type="entry name" value="Sc_DH/Rdtase_CS"/>
</dbReference>
<protein>
    <recommendedName>
        <fullName evidence="5">Dehydrogenase/reductase SDR family member 7</fullName>
    </recommendedName>
</protein>
<dbReference type="InterPro" id="IPR053011">
    <property type="entry name" value="SDR_family_member_7"/>
</dbReference>
<dbReference type="GO" id="GO:0016491">
    <property type="term" value="F:oxidoreductase activity"/>
    <property type="evidence" value="ECO:0007669"/>
    <property type="project" value="UniProtKB-KW"/>
</dbReference>
<evidence type="ECO:0000313" key="4">
    <source>
        <dbReference type="Proteomes" id="UP000708208"/>
    </source>
</evidence>
<evidence type="ECO:0000313" key="3">
    <source>
        <dbReference type="EMBL" id="CAG7832414.1"/>
    </source>
</evidence>
<dbReference type="PROSITE" id="PS00061">
    <property type="entry name" value="ADH_SHORT"/>
    <property type="match status" value="1"/>
</dbReference>
<proteinExistence type="predicted"/>
<organism evidence="3 4">
    <name type="scientific">Allacma fusca</name>
    <dbReference type="NCBI Taxonomy" id="39272"/>
    <lineage>
        <taxon>Eukaryota</taxon>
        <taxon>Metazoa</taxon>
        <taxon>Ecdysozoa</taxon>
        <taxon>Arthropoda</taxon>
        <taxon>Hexapoda</taxon>
        <taxon>Collembola</taxon>
        <taxon>Symphypleona</taxon>
        <taxon>Sminthuridae</taxon>
        <taxon>Allacma</taxon>
    </lineage>
</organism>
<reference evidence="3" key="1">
    <citation type="submission" date="2021-06" db="EMBL/GenBank/DDBJ databases">
        <authorList>
            <person name="Hodson N. C."/>
            <person name="Mongue J. A."/>
            <person name="Jaron S. K."/>
        </authorList>
    </citation>
    <scope>NUCLEOTIDE SEQUENCE</scope>
</reference>
<name>A0A8J2LH71_9HEXA</name>
<dbReference type="Pfam" id="PF00106">
    <property type="entry name" value="adh_short"/>
    <property type="match status" value="1"/>
</dbReference>
<dbReference type="PANTHER" id="PTHR44269:SF1">
    <property type="entry name" value="DEHYDROGENASE_REDUCTASE SDR FAMILY MEMBER 7"/>
    <property type="match status" value="1"/>
</dbReference>
<dbReference type="EMBL" id="CAJVCH010564937">
    <property type="protein sequence ID" value="CAG7832414.1"/>
    <property type="molecule type" value="Genomic_DNA"/>
</dbReference>
<dbReference type="AlphaFoldDB" id="A0A8J2LH71"/>
<evidence type="ECO:0000256" key="1">
    <source>
        <dbReference type="ARBA" id="ARBA00023002"/>
    </source>
</evidence>
<keyword evidence="2" id="KW-0812">Transmembrane</keyword>
<comment type="caution">
    <text evidence="3">The sequence shown here is derived from an EMBL/GenBank/DDBJ whole genome shotgun (WGS) entry which is preliminary data.</text>
</comment>
<dbReference type="PANTHER" id="PTHR44269">
    <property type="entry name" value="DEHYDROGENASE/REDUCTASE SDR FAMILY MEMBER 7-RELATED"/>
    <property type="match status" value="1"/>
</dbReference>
<keyword evidence="2" id="KW-1133">Transmembrane helix</keyword>
<evidence type="ECO:0000256" key="2">
    <source>
        <dbReference type="SAM" id="Phobius"/>
    </source>
</evidence>
<feature type="transmembrane region" description="Helical" evidence="2">
    <location>
        <begin position="12"/>
        <end position="39"/>
    </location>
</feature>
<sequence>MINNWFELLGFLVLLISLGFVALMLTVDCDIITFLYFLYGKPTEAELKGKVVWVTGASSGIGKAIAKELANVGARIVLSARRKEELESVKQECLRNNSQLKDHDILVLPFDVTIYDVHTLCLKNVLKHFGKLDILINNAGQTQQGECVNMDIAVDKHIFDINVFSVINMTRVVVKYFLENGGGLVVVVSSLSGRHPLPFSSAYSASKHALHGYFNSLRMETYRKNIDVTIICPGPVDTPIFTKVVMQKSGELGKTKLPEGFTFMSPERCAYLCLISIANRLHESWLSKFPFIPIGYLQLYCPLLSDIFFRTFGWKKVEEIRKYLATEKTQ</sequence>
<accession>A0A8J2LH71</accession>
<keyword evidence="1" id="KW-0560">Oxidoreductase</keyword>
<dbReference type="Proteomes" id="UP000708208">
    <property type="component" value="Unassembled WGS sequence"/>
</dbReference>
<gene>
    <name evidence="3" type="ORF">AFUS01_LOCUS42098</name>
</gene>
<dbReference type="OrthoDB" id="47007at2759"/>
<dbReference type="InterPro" id="IPR002347">
    <property type="entry name" value="SDR_fam"/>
</dbReference>
<keyword evidence="4" id="KW-1185">Reference proteome</keyword>